<evidence type="ECO:0000313" key="2">
    <source>
        <dbReference type="EMBL" id="KMT56740.1"/>
    </source>
</evidence>
<feature type="transmembrane region" description="Helical" evidence="1">
    <location>
        <begin position="73"/>
        <end position="89"/>
    </location>
</feature>
<dbReference type="InterPro" id="IPR018687">
    <property type="entry name" value="DUF2177_membr"/>
</dbReference>
<protein>
    <submittedName>
        <fullName evidence="2">Membrane protein</fullName>
    </submittedName>
</protein>
<evidence type="ECO:0000256" key="1">
    <source>
        <dbReference type="SAM" id="Phobius"/>
    </source>
</evidence>
<dbReference type="OrthoDB" id="166547at2"/>
<comment type="caution">
    <text evidence="2">The sequence shown here is derived from an EMBL/GenBank/DDBJ whole genome shotgun (WGS) entry which is preliminary data.</text>
</comment>
<keyword evidence="1" id="KW-1133">Transmembrane helix</keyword>
<dbReference type="Pfam" id="PF09945">
    <property type="entry name" value="DUF2177"/>
    <property type="match status" value="1"/>
</dbReference>
<dbReference type="EMBL" id="LFMW01000002">
    <property type="protein sequence ID" value="KMT56740.1"/>
    <property type="molecule type" value="Genomic_DNA"/>
</dbReference>
<feature type="transmembrane region" description="Helical" evidence="1">
    <location>
        <begin position="7"/>
        <end position="26"/>
    </location>
</feature>
<dbReference type="PATRIC" id="fig|1674920.3.peg.1491"/>
<name>A0A0J8G2K1_9PSED</name>
<organism evidence="2 3">
    <name type="scientific">Pseudomonas fildesensis</name>
    <dbReference type="NCBI Taxonomy" id="1674920"/>
    <lineage>
        <taxon>Bacteria</taxon>
        <taxon>Pseudomonadati</taxon>
        <taxon>Pseudomonadota</taxon>
        <taxon>Gammaproteobacteria</taxon>
        <taxon>Pseudomonadales</taxon>
        <taxon>Pseudomonadaceae</taxon>
        <taxon>Pseudomonas</taxon>
    </lineage>
</organism>
<sequence>MSKKVIFGYLGTLFAFLVLDGLWLGVFMGPTYKSLLGPLMLDQPRLLPAALFYLLYAIGCVVFVVLPSGSWQRAARLGALLGLVAYGTYDLSNWATLQGWSAGLAVMDMAWGTFLTAACCTVGHLCAHRVRN</sequence>
<feature type="transmembrane region" description="Helical" evidence="1">
    <location>
        <begin position="46"/>
        <end position="66"/>
    </location>
</feature>
<keyword evidence="1" id="KW-0812">Transmembrane</keyword>
<dbReference type="STRING" id="1674920.ACR52_03940"/>
<proteinExistence type="predicted"/>
<dbReference type="Proteomes" id="UP000037551">
    <property type="component" value="Unassembled WGS sequence"/>
</dbReference>
<dbReference type="AlphaFoldDB" id="A0A0J8G2K1"/>
<dbReference type="RefSeq" id="WP_048720726.1">
    <property type="nucleotide sequence ID" value="NZ_LFMW01000002.1"/>
</dbReference>
<evidence type="ECO:0000313" key="3">
    <source>
        <dbReference type="Proteomes" id="UP000037551"/>
    </source>
</evidence>
<gene>
    <name evidence="2" type="ORF">ACR52_03940</name>
</gene>
<reference evidence="2 3" key="1">
    <citation type="submission" date="2015-06" db="EMBL/GenBank/DDBJ databases">
        <title>Draft genome sequence of an Antarctic Pseudomonas sp. strain KG01 with full potential for biotechnological applications.</title>
        <authorList>
            <person name="Pavlov M.S."/>
            <person name="Lira F."/>
            <person name="Martinez J.L."/>
            <person name="Marshall S.H."/>
        </authorList>
    </citation>
    <scope>NUCLEOTIDE SEQUENCE [LARGE SCALE GENOMIC DNA]</scope>
    <source>
        <strain evidence="2 3">KG01</strain>
    </source>
</reference>
<keyword evidence="3" id="KW-1185">Reference proteome</keyword>
<keyword evidence="1" id="KW-0472">Membrane</keyword>
<feature type="transmembrane region" description="Helical" evidence="1">
    <location>
        <begin position="109"/>
        <end position="127"/>
    </location>
</feature>
<accession>A0A0J8G2K1</accession>